<dbReference type="CDD" id="cd07906">
    <property type="entry name" value="Adenylation_DNA_ligase_LigD_LigC"/>
    <property type="match status" value="1"/>
</dbReference>
<dbReference type="PANTHER" id="PTHR45674:SF4">
    <property type="entry name" value="DNA LIGASE 1"/>
    <property type="match status" value="1"/>
</dbReference>
<evidence type="ECO:0000259" key="4">
    <source>
        <dbReference type="PROSITE" id="PS50160"/>
    </source>
</evidence>
<dbReference type="GO" id="GO:0003910">
    <property type="term" value="F:DNA ligase (ATP) activity"/>
    <property type="evidence" value="ECO:0007669"/>
    <property type="project" value="UniProtKB-EC"/>
</dbReference>
<comment type="catalytic activity">
    <reaction evidence="3">
        <text>ATP + (deoxyribonucleotide)n-3'-hydroxyl + 5'-phospho-(deoxyribonucleotide)m = (deoxyribonucleotide)n+m + AMP + diphosphate.</text>
        <dbReference type="EC" id="6.5.1.1"/>
    </reaction>
</comment>
<protein>
    <recommendedName>
        <fullName evidence="4">ATP-dependent DNA ligase family profile domain-containing protein</fullName>
    </recommendedName>
</protein>
<dbReference type="InterPro" id="IPR050191">
    <property type="entry name" value="ATP-dep_DNA_ligase"/>
</dbReference>
<dbReference type="PROSITE" id="PS00697">
    <property type="entry name" value="DNA_LIGASE_A1"/>
    <property type="match status" value="1"/>
</dbReference>
<keyword evidence="2" id="KW-0436">Ligase</keyword>
<evidence type="ECO:0000256" key="3">
    <source>
        <dbReference type="ARBA" id="ARBA00034003"/>
    </source>
</evidence>
<dbReference type="InterPro" id="IPR012310">
    <property type="entry name" value="DNA_ligase_ATP-dep_cent"/>
</dbReference>
<proteinExistence type="inferred from homology"/>
<comment type="similarity">
    <text evidence="1">Belongs to the ATP-dependent DNA ligase family.</text>
</comment>
<dbReference type="GO" id="GO:0006310">
    <property type="term" value="P:DNA recombination"/>
    <property type="evidence" value="ECO:0007669"/>
    <property type="project" value="InterPro"/>
</dbReference>
<dbReference type="SUPFAM" id="SSF56091">
    <property type="entry name" value="DNA ligase/mRNA capping enzyme, catalytic domain"/>
    <property type="match status" value="1"/>
</dbReference>
<feature type="domain" description="ATP-dependent DNA ligase family profile" evidence="4">
    <location>
        <begin position="96"/>
        <end position="186"/>
    </location>
</feature>
<dbReference type="Gene3D" id="3.30.1490.70">
    <property type="match status" value="1"/>
</dbReference>
<dbReference type="InterPro" id="IPR012340">
    <property type="entry name" value="NA-bd_OB-fold"/>
</dbReference>
<evidence type="ECO:0000313" key="6">
    <source>
        <dbReference type="Proteomes" id="UP000076567"/>
    </source>
</evidence>
<dbReference type="EMBL" id="LRFC01000006">
    <property type="protein sequence ID" value="KZE67984.1"/>
    <property type="molecule type" value="Genomic_DNA"/>
</dbReference>
<evidence type="ECO:0000256" key="2">
    <source>
        <dbReference type="ARBA" id="ARBA00022598"/>
    </source>
</evidence>
<keyword evidence="6" id="KW-1185">Reference proteome</keyword>
<dbReference type="PROSITE" id="PS50160">
    <property type="entry name" value="DNA_LIGASE_A3"/>
    <property type="match status" value="1"/>
</dbReference>
<comment type="caution">
    <text evidence="5">The sequence shown here is derived from an EMBL/GenBank/DDBJ whole genome shotgun (WGS) entry which is preliminary data.</text>
</comment>
<sequence>MYLSPMLLHKSEPFSNSDWIYEPKMDGIRITVSKFKGKIKICTRHHNDVTERFPELFDIPIKEDFVLDGEIIVYDPESKKIDWELCMERFMTRKFEKRKLLPVNYVVWDILHYDGEDLKNLTLLERKLILESVLTDTEIVSKIRYIKEHGEKYFEAIKNIDLEGMVAKHIDSTYVVNHRSKNWLKVINWKYVDVYITGYRKEKFGWLCSVEEHGKLRTAGVLELGTTPTDRKAFYNVASSIIQEEDSNYTYIEPKIKARVKIRNWTRNNMLRTPAFDAFIV</sequence>
<reference evidence="6" key="1">
    <citation type="submission" date="2016-01" db="EMBL/GenBank/DDBJ databases">
        <title>Draft genome of Chromobacterium sp. F49.</title>
        <authorList>
            <person name="Hong K.W."/>
        </authorList>
    </citation>
    <scope>NUCLEOTIDE SEQUENCE [LARGE SCALE GENOMIC DNA]</scope>
    <source>
        <strain evidence="6">P7IIIA</strain>
    </source>
</reference>
<dbReference type="GO" id="GO:0006281">
    <property type="term" value="P:DNA repair"/>
    <property type="evidence" value="ECO:0007669"/>
    <property type="project" value="InterPro"/>
</dbReference>
<dbReference type="RefSeq" id="WP_066238458.1">
    <property type="nucleotide sequence ID" value="NZ_LRFC01000006.1"/>
</dbReference>
<evidence type="ECO:0000313" key="5">
    <source>
        <dbReference type="EMBL" id="KZE67984.1"/>
    </source>
</evidence>
<dbReference type="OrthoDB" id="5503604at2"/>
<organism evidence="5 6">
    <name type="scientific">Fictibacillus phosphorivorans</name>
    <dbReference type="NCBI Taxonomy" id="1221500"/>
    <lineage>
        <taxon>Bacteria</taxon>
        <taxon>Bacillati</taxon>
        <taxon>Bacillota</taxon>
        <taxon>Bacilli</taxon>
        <taxon>Bacillales</taxon>
        <taxon>Fictibacillaceae</taxon>
        <taxon>Fictibacillus</taxon>
    </lineage>
</organism>
<dbReference type="GO" id="GO:0005524">
    <property type="term" value="F:ATP binding"/>
    <property type="evidence" value="ECO:0007669"/>
    <property type="project" value="InterPro"/>
</dbReference>
<dbReference type="Pfam" id="PF01068">
    <property type="entry name" value="DNA_ligase_A_M"/>
    <property type="match status" value="1"/>
</dbReference>
<dbReference type="Gene3D" id="3.30.470.30">
    <property type="entry name" value="DNA ligase/mRNA capping enzyme"/>
    <property type="match status" value="1"/>
</dbReference>
<dbReference type="Proteomes" id="UP000076567">
    <property type="component" value="Unassembled WGS sequence"/>
</dbReference>
<dbReference type="AlphaFoldDB" id="A0A163S204"/>
<dbReference type="SUPFAM" id="SSF50249">
    <property type="entry name" value="Nucleic acid-binding proteins"/>
    <property type="match status" value="1"/>
</dbReference>
<name>A0A163S204_9BACL</name>
<gene>
    <name evidence="5" type="ORF">AWM68_17585</name>
</gene>
<dbReference type="PANTHER" id="PTHR45674">
    <property type="entry name" value="DNA LIGASE 1/3 FAMILY MEMBER"/>
    <property type="match status" value="1"/>
</dbReference>
<accession>A0A163S204</accession>
<dbReference type="InterPro" id="IPR016059">
    <property type="entry name" value="DNA_ligase_ATP-dep_CS"/>
</dbReference>
<evidence type="ECO:0000256" key="1">
    <source>
        <dbReference type="ARBA" id="ARBA00007572"/>
    </source>
</evidence>